<proteinExistence type="predicted"/>
<dbReference type="EMBL" id="LHOY01000005">
    <property type="protein sequence ID" value="KPG77533.1"/>
    <property type="molecule type" value="Genomic_DNA"/>
</dbReference>
<organism evidence="1 2">
    <name type="scientific">Pseudomonas libanensis</name>
    <dbReference type="NCBI Taxonomy" id="75588"/>
    <lineage>
        <taxon>Bacteria</taxon>
        <taxon>Pseudomonadati</taxon>
        <taxon>Pseudomonadota</taxon>
        <taxon>Gammaproteobacteria</taxon>
        <taxon>Pseudomonadales</taxon>
        <taxon>Pseudomonadaceae</taxon>
        <taxon>Pseudomonas</taxon>
    </lineage>
</organism>
<dbReference type="SUPFAM" id="SSF52540">
    <property type="entry name" value="P-loop containing nucleoside triphosphate hydrolases"/>
    <property type="match status" value="1"/>
</dbReference>
<gene>
    <name evidence="1" type="ORF">AEQ48_04105</name>
</gene>
<dbReference type="NCBIfam" id="NF041743">
    <property type="entry name" value="RdrA"/>
    <property type="match status" value="1"/>
</dbReference>
<dbReference type="RefSeq" id="WP_059396758.1">
    <property type="nucleotide sequence ID" value="NZ_LHOY01000005.1"/>
</dbReference>
<name>A0ABR5MDY0_9PSED</name>
<reference evidence="1 2" key="1">
    <citation type="submission" date="2015-07" db="EMBL/GenBank/DDBJ databases">
        <title>Whole genome sequencing of endophytes isolated from poison ivy (Toxicodendron radicans).</title>
        <authorList>
            <person name="Tran P.N."/>
            <person name="Lee Y.P."/>
            <person name="Gan H.M."/>
            <person name="Savka M.A."/>
        </authorList>
    </citation>
    <scope>NUCLEOTIDE SEQUENCE [LARGE SCALE GENOMIC DNA]</scope>
    <source>
        <strain evidence="1 2">RIT-PI-g</strain>
    </source>
</reference>
<sequence>MSISNTTSRYIPLHAPETANLDDEKTLLPLAVYHKLAEFITKALHTVNAKGDSAKLNEIRSHNAVSIDGERGTGKTSVLVNLRTYLKSTHGDILKDIHILEPVDPTLLEENESLFLHIIVAAVLSDEDVKNSQRTNPESYKQLNHALDKLAHALECVEVQHDERGMDKLRALFGNKHLADRVQEFFKAVLQLLGKKLLVLPIDDVDTSLNRAFENLEIVRRYLTTPYVLPIVSGDRELYREVTWRDFHGRLTKDSNYKPEQAYTTAVELANEYQRKVLPLPSRLFMPPVSEYLGDQDITLGLPSVISLPNFHAWLEIFLAGPVNGREGSDLTLPIPSLRALTQFINSCSELIQGLPQAVRLAENPLQVKRAWQMPTIRLDVMNLFHAEHQRLNKETKREFGPAYRLFSEPPHEPLDGIFGGLDQTTISSWESTLSDYFQYEPKAGAVYLVLQAYKYWQHLAEISEEERNGSIFDTPLFQPLHHEAAGLNQFIKENDFSEWQVHLKEKLPYGWLARLDAQQTLLPYPVAEVGVNSAKDWKYWEVISRSGAAEKIGDKAVFLLSLLTHHNYYTNANRSMMLNIGRIFELIIASLVGPVSLQTLQGIVQDAPFHSTSALAPTKTLNLGPDEDDEPVEISEDDVLERLNRQLELLQKDIEVWREHHKLDQVRFSPWLIYKVFNKVYSQVAEFRNVPKGMKDVGKALDKVGMVFHATWSAFGSFEKGRLFGLPDVVATVNLNSSHNFEQNPHFKMNILPFAPTTGQKGQDNPDSLSKRQFGASTRTASFFLADHPIRSWLDEILAISWVKEAKNVSAREWLFSKLNATPPSRLTSKFLEIKLRKIAEVERQRIITEMTVLYPDSSELKLLADANQTLLASQN</sequence>
<protein>
    <recommendedName>
        <fullName evidence="3">ATP-binding protein</fullName>
    </recommendedName>
</protein>
<evidence type="ECO:0000313" key="2">
    <source>
        <dbReference type="Proteomes" id="UP000037820"/>
    </source>
</evidence>
<evidence type="ECO:0000313" key="1">
    <source>
        <dbReference type="EMBL" id="KPG77533.1"/>
    </source>
</evidence>
<evidence type="ECO:0008006" key="3">
    <source>
        <dbReference type="Google" id="ProtNLM"/>
    </source>
</evidence>
<keyword evidence="2" id="KW-1185">Reference proteome</keyword>
<dbReference type="Proteomes" id="UP000037820">
    <property type="component" value="Unassembled WGS sequence"/>
</dbReference>
<dbReference type="InterPro" id="IPR027417">
    <property type="entry name" value="P-loop_NTPase"/>
</dbReference>
<accession>A0ABR5MDY0</accession>
<comment type="caution">
    <text evidence="1">The sequence shown here is derived from an EMBL/GenBank/DDBJ whole genome shotgun (WGS) entry which is preliminary data.</text>
</comment>